<evidence type="ECO:0000313" key="1">
    <source>
        <dbReference type="EMBL" id="MCS3920708.1"/>
    </source>
</evidence>
<name>A0ABT2ERW0_9BACT</name>
<comment type="caution">
    <text evidence="1">The sequence shown here is derived from an EMBL/GenBank/DDBJ whole genome shotgun (WGS) entry which is preliminary data.</text>
</comment>
<accession>A0ABT2ERW0</accession>
<gene>
    <name evidence="1" type="ORF">M2350_003143</name>
</gene>
<protein>
    <recommendedName>
        <fullName evidence="3">DUF4288 domain-containing protein</fullName>
    </recommendedName>
</protein>
<dbReference type="EMBL" id="JANUCP010000006">
    <property type="protein sequence ID" value="MCS3920708.1"/>
    <property type="molecule type" value="Genomic_DNA"/>
</dbReference>
<proteinExistence type="predicted"/>
<dbReference type="RefSeq" id="WP_259100762.1">
    <property type="nucleotide sequence ID" value="NZ_CP130454.1"/>
</dbReference>
<dbReference type="Proteomes" id="UP001204798">
    <property type="component" value="Unassembled WGS sequence"/>
</dbReference>
<keyword evidence="2" id="KW-1185">Reference proteome</keyword>
<evidence type="ECO:0000313" key="2">
    <source>
        <dbReference type="Proteomes" id="UP001204798"/>
    </source>
</evidence>
<organism evidence="1 2">
    <name type="scientific">Candidatus Fervidibacter sacchari</name>
    <dbReference type="NCBI Taxonomy" id="1448929"/>
    <lineage>
        <taxon>Bacteria</taxon>
        <taxon>Candidatus Fervidibacterota</taxon>
        <taxon>Candidatus Fervidibacter</taxon>
    </lineage>
</organism>
<dbReference type="Pfam" id="PF14119">
    <property type="entry name" value="DUF4288"/>
    <property type="match status" value="1"/>
</dbReference>
<dbReference type="InterPro" id="IPR025630">
    <property type="entry name" value="DUF4288"/>
</dbReference>
<evidence type="ECO:0008006" key="3">
    <source>
        <dbReference type="Google" id="ProtNLM"/>
    </source>
</evidence>
<sequence length="231" mass="26983">MRKLRFAACLLFQRRYKANENCPEPRRLNVPSLANVISTTVSQGKWHRRFWIERALRHWEQHPDEAELLFTHYAGFAERYGGILKNEEVKSWQDVEEHTPHGFLAHLAGQGFNKRSLWNAARLLFALHVALALDAQIAWKPEPAEWGRSVRELLHLSEERFVLIEASDEIEALLEAERIGKEQEFSYENPYGDVVLWKFVKVVDVQEIVRTEKGTEIFARPIISRRQGDII</sequence>
<reference evidence="1 2" key="1">
    <citation type="submission" date="2022-08" db="EMBL/GenBank/DDBJ databases">
        <title>Bacterial and archaeal communities from various locations to study Microbial Dark Matter (Phase II).</title>
        <authorList>
            <person name="Stepanauskas R."/>
        </authorList>
    </citation>
    <scope>NUCLEOTIDE SEQUENCE [LARGE SCALE GENOMIC DNA]</scope>
    <source>
        <strain evidence="1 2">PD1</strain>
    </source>
</reference>